<name>A0ABR2XG74_9PEZI</name>
<dbReference type="Proteomes" id="UP001465668">
    <property type="component" value="Unassembled WGS sequence"/>
</dbReference>
<comment type="subcellular location">
    <subcellularLocation>
        <location evidence="1">Membrane</location>
        <topology evidence="1">Multi-pass membrane protein</topology>
    </subcellularLocation>
</comment>
<keyword evidence="11" id="KW-1185">Reference proteome</keyword>
<evidence type="ECO:0000256" key="2">
    <source>
        <dbReference type="ARBA" id="ARBA00007520"/>
    </source>
</evidence>
<evidence type="ECO:0000313" key="11">
    <source>
        <dbReference type="Proteomes" id="UP001465668"/>
    </source>
</evidence>
<feature type="transmembrane region" description="Helical" evidence="8">
    <location>
        <begin position="363"/>
        <end position="389"/>
    </location>
</feature>
<keyword evidence="3" id="KW-0813">Transport</keyword>
<dbReference type="Gene3D" id="1.20.1250.20">
    <property type="entry name" value="MFS general substrate transporter like domains"/>
    <property type="match status" value="2"/>
</dbReference>
<evidence type="ECO:0000256" key="5">
    <source>
        <dbReference type="ARBA" id="ARBA00022989"/>
    </source>
</evidence>
<evidence type="ECO:0000256" key="1">
    <source>
        <dbReference type="ARBA" id="ARBA00004141"/>
    </source>
</evidence>
<feature type="transmembrane region" description="Helical" evidence="8">
    <location>
        <begin position="185"/>
        <end position="206"/>
    </location>
</feature>
<dbReference type="PANTHER" id="PTHR23501:SF12">
    <property type="entry name" value="MAJOR FACILITATOR SUPERFAMILY (MFS) PROFILE DOMAIN-CONTAINING PROTEIN-RELATED"/>
    <property type="match status" value="1"/>
</dbReference>
<dbReference type="InterPro" id="IPR020846">
    <property type="entry name" value="MFS_dom"/>
</dbReference>
<feature type="transmembrane region" description="Helical" evidence="8">
    <location>
        <begin position="159"/>
        <end position="179"/>
    </location>
</feature>
<organism evidence="10 11">
    <name type="scientific">Seiridium cardinale</name>
    <dbReference type="NCBI Taxonomy" id="138064"/>
    <lineage>
        <taxon>Eukaryota</taxon>
        <taxon>Fungi</taxon>
        <taxon>Dikarya</taxon>
        <taxon>Ascomycota</taxon>
        <taxon>Pezizomycotina</taxon>
        <taxon>Sordariomycetes</taxon>
        <taxon>Xylariomycetidae</taxon>
        <taxon>Amphisphaeriales</taxon>
        <taxon>Sporocadaceae</taxon>
        <taxon>Seiridium</taxon>
    </lineage>
</organism>
<evidence type="ECO:0000256" key="8">
    <source>
        <dbReference type="SAM" id="Phobius"/>
    </source>
</evidence>
<feature type="compositionally biased region" description="Polar residues" evidence="7">
    <location>
        <begin position="1"/>
        <end position="15"/>
    </location>
</feature>
<feature type="region of interest" description="Disordered" evidence="7">
    <location>
        <begin position="1"/>
        <end position="21"/>
    </location>
</feature>
<protein>
    <submittedName>
        <fullName evidence="10">Major facilitator superfamily (MFS) profile domain-containing protein</fullName>
    </submittedName>
</protein>
<evidence type="ECO:0000313" key="10">
    <source>
        <dbReference type="EMBL" id="KAK9772689.1"/>
    </source>
</evidence>
<feature type="transmembrane region" description="Helical" evidence="8">
    <location>
        <begin position="395"/>
        <end position="416"/>
    </location>
</feature>
<feature type="transmembrane region" description="Helical" evidence="8">
    <location>
        <begin position="132"/>
        <end position="152"/>
    </location>
</feature>
<dbReference type="SUPFAM" id="SSF103473">
    <property type="entry name" value="MFS general substrate transporter"/>
    <property type="match status" value="1"/>
</dbReference>
<keyword evidence="6 8" id="KW-0472">Membrane</keyword>
<proteinExistence type="inferred from homology"/>
<sequence length="568" mass="60819">MSLTQAQTFHPSFSQRDPRRLSQGYPYFSNRYSANLSGNTESVEYLATDAQVNESSTKIDSARGQQYVSQTGDSGQMAHKSPAKSRPVGARWFLIVVAILINTFVYAIDNTIVAVIQPNIVKQFDDLSNLPWVSVGFVMAGTATALPISGLFGVFDSKWLYLVFTVIFTAASGLCGGAPSMAALIVGRVFAGIGGNGMYLGALTLLSVFTEPVQTPEYIGYLGLSWGVGTVIGPLIGGALGASAVGWRWAFYINLVIGAVSIPVLFVLTPSFRPRPVDISVRQALGEIDWTGAALSLPAFVLAVMAISFGGTQFPWDGAVIVSFFWASAFLFFLFWAQQYTLLGTTLTSRLFPIQFFTQKDMFLIFIVQACAGGVVVVPLYLMALFYPFAQGDTALQAGIKLLPLVAFLVTAIVLNGRCMSMWGYHQVWVIAGSLMVLVSGVFLARLTIQSSNAVIYGLQVVLGIGTGAFSQAGFAIAQALVEPSEIQNAISFMLIAQLAGTSLGLSISGAIFQNLSVSRVAEALGSSYTTEDVIRIVTQVDPGLMQRLPPELRIITQNIVVSAITNG</sequence>
<feature type="domain" description="Major facilitator superfamily (MFS) profile" evidence="9">
    <location>
        <begin position="95"/>
        <end position="554"/>
    </location>
</feature>
<evidence type="ECO:0000259" key="9">
    <source>
        <dbReference type="PROSITE" id="PS50850"/>
    </source>
</evidence>
<gene>
    <name evidence="10" type="ORF">SCAR479_10559</name>
</gene>
<dbReference type="InterPro" id="IPR036259">
    <property type="entry name" value="MFS_trans_sf"/>
</dbReference>
<dbReference type="PROSITE" id="PS50850">
    <property type="entry name" value="MFS"/>
    <property type="match status" value="1"/>
</dbReference>
<feature type="transmembrane region" description="Helical" evidence="8">
    <location>
        <begin position="90"/>
        <end position="108"/>
    </location>
</feature>
<dbReference type="EMBL" id="JARVKM010000058">
    <property type="protein sequence ID" value="KAK9772689.1"/>
    <property type="molecule type" value="Genomic_DNA"/>
</dbReference>
<keyword evidence="5 8" id="KW-1133">Transmembrane helix</keyword>
<evidence type="ECO:0000256" key="6">
    <source>
        <dbReference type="ARBA" id="ARBA00023136"/>
    </source>
</evidence>
<feature type="transmembrane region" description="Helical" evidence="8">
    <location>
        <begin position="321"/>
        <end position="343"/>
    </location>
</feature>
<evidence type="ECO:0000256" key="7">
    <source>
        <dbReference type="SAM" id="MobiDB-lite"/>
    </source>
</evidence>
<feature type="transmembrane region" description="Helical" evidence="8">
    <location>
        <begin position="218"/>
        <end position="237"/>
    </location>
</feature>
<evidence type="ECO:0000256" key="4">
    <source>
        <dbReference type="ARBA" id="ARBA00022692"/>
    </source>
</evidence>
<dbReference type="Pfam" id="PF07690">
    <property type="entry name" value="MFS_1"/>
    <property type="match status" value="1"/>
</dbReference>
<dbReference type="InterPro" id="IPR011701">
    <property type="entry name" value="MFS"/>
</dbReference>
<reference evidence="10 11" key="1">
    <citation type="submission" date="2024-02" db="EMBL/GenBank/DDBJ databases">
        <title>First draft genome assembly of two strains of Seiridium cardinale.</title>
        <authorList>
            <person name="Emiliani G."/>
            <person name="Scali E."/>
        </authorList>
    </citation>
    <scope>NUCLEOTIDE SEQUENCE [LARGE SCALE GENOMIC DNA]</scope>
    <source>
        <strain evidence="10 11">BM-138-000479</strain>
    </source>
</reference>
<feature type="transmembrane region" description="Helical" evidence="8">
    <location>
        <begin position="455"/>
        <end position="478"/>
    </location>
</feature>
<dbReference type="PANTHER" id="PTHR23501">
    <property type="entry name" value="MAJOR FACILITATOR SUPERFAMILY"/>
    <property type="match status" value="1"/>
</dbReference>
<feature type="transmembrane region" description="Helical" evidence="8">
    <location>
        <begin position="290"/>
        <end position="309"/>
    </location>
</feature>
<comment type="similarity">
    <text evidence="2">Belongs to the major facilitator superfamily. TCR/Tet family.</text>
</comment>
<keyword evidence="4 8" id="KW-0812">Transmembrane</keyword>
<feature type="transmembrane region" description="Helical" evidence="8">
    <location>
        <begin position="490"/>
        <end position="513"/>
    </location>
</feature>
<accession>A0ABR2XG74</accession>
<comment type="caution">
    <text evidence="10">The sequence shown here is derived from an EMBL/GenBank/DDBJ whole genome shotgun (WGS) entry which is preliminary data.</text>
</comment>
<feature type="transmembrane region" description="Helical" evidence="8">
    <location>
        <begin position="249"/>
        <end position="269"/>
    </location>
</feature>
<evidence type="ECO:0000256" key="3">
    <source>
        <dbReference type="ARBA" id="ARBA00022448"/>
    </source>
</evidence>
<feature type="transmembrane region" description="Helical" evidence="8">
    <location>
        <begin position="428"/>
        <end position="449"/>
    </location>
</feature>